<accession>A0ACB6RC78</accession>
<proteinExistence type="predicted"/>
<protein>
    <submittedName>
        <fullName evidence="1">Uncharacterized protein</fullName>
    </submittedName>
</protein>
<sequence>MPLVRPHPQPATTASPTSSISKTQVPPFASCKFPEFTDEKSQWYQITSPHHYTNFDICADCYNTSLQPTNYARFISPAPPKPEGMSTRCDFSDLWVRIAWAWLFTHNYLDLTLLGTIAEIEDPEGSCPNLDRQNEDVQRGGKSSATRTWYSLQDTLTGNPIEDLTVCSHCIRHINTITPNLQGIFLPAASGQRLLGTCDLMVPSHDRTLAYLDQILEVAEKTLTSGYRDIQPLTAYIKLWAPVPPCPKDKKIPGQKCYNIPSRVPEFTICEECHITHIRPLLTRTPSHLFLTQLSSMPSVPLVGFTCQLYSPRLQQYFSDALSTNDLATLRQKLQQRDAKFRELKQKIELLRMQYEQQKMQAKFHMEMMVINQQSAMSQSLASQIASMGHSTYYSPSVIPDFRASDAQMNQAGQAEMQANMTMTNMQMVEKEWADFWE</sequence>
<dbReference type="Proteomes" id="UP000799755">
    <property type="component" value="Unassembled WGS sequence"/>
</dbReference>
<dbReference type="EMBL" id="MU003495">
    <property type="protein sequence ID" value="KAF2476076.1"/>
    <property type="molecule type" value="Genomic_DNA"/>
</dbReference>
<comment type="caution">
    <text evidence="1">The sequence shown here is derived from an EMBL/GenBank/DDBJ whole genome shotgun (WGS) entry which is preliminary data.</text>
</comment>
<organism evidence="1 2">
    <name type="scientific">Lindgomyces ingoldianus</name>
    <dbReference type="NCBI Taxonomy" id="673940"/>
    <lineage>
        <taxon>Eukaryota</taxon>
        <taxon>Fungi</taxon>
        <taxon>Dikarya</taxon>
        <taxon>Ascomycota</taxon>
        <taxon>Pezizomycotina</taxon>
        <taxon>Dothideomycetes</taxon>
        <taxon>Pleosporomycetidae</taxon>
        <taxon>Pleosporales</taxon>
        <taxon>Lindgomycetaceae</taxon>
        <taxon>Lindgomyces</taxon>
    </lineage>
</organism>
<reference evidence="1" key="1">
    <citation type="journal article" date="2020" name="Stud. Mycol.">
        <title>101 Dothideomycetes genomes: a test case for predicting lifestyles and emergence of pathogens.</title>
        <authorList>
            <person name="Haridas S."/>
            <person name="Albert R."/>
            <person name="Binder M."/>
            <person name="Bloem J."/>
            <person name="Labutti K."/>
            <person name="Salamov A."/>
            <person name="Andreopoulos B."/>
            <person name="Baker S."/>
            <person name="Barry K."/>
            <person name="Bills G."/>
            <person name="Bluhm B."/>
            <person name="Cannon C."/>
            <person name="Castanera R."/>
            <person name="Culley D."/>
            <person name="Daum C."/>
            <person name="Ezra D."/>
            <person name="Gonzalez J."/>
            <person name="Henrissat B."/>
            <person name="Kuo A."/>
            <person name="Liang C."/>
            <person name="Lipzen A."/>
            <person name="Lutzoni F."/>
            <person name="Magnuson J."/>
            <person name="Mondo S."/>
            <person name="Nolan M."/>
            <person name="Ohm R."/>
            <person name="Pangilinan J."/>
            <person name="Park H.-J."/>
            <person name="Ramirez L."/>
            <person name="Alfaro M."/>
            <person name="Sun H."/>
            <person name="Tritt A."/>
            <person name="Yoshinaga Y."/>
            <person name="Zwiers L.-H."/>
            <person name="Turgeon B."/>
            <person name="Goodwin S."/>
            <person name="Spatafora J."/>
            <person name="Crous P."/>
            <person name="Grigoriev I."/>
        </authorList>
    </citation>
    <scope>NUCLEOTIDE SEQUENCE</scope>
    <source>
        <strain evidence="1">ATCC 200398</strain>
    </source>
</reference>
<gene>
    <name evidence="1" type="ORF">BDR25DRAFT_300874</name>
</gene>
<evidence type="ECO:0000313" key="1">
    <source>
        <dbReference type="EMBL" id="KAF2476076.1"/>
    </source>
</evidence>
<name>A0ACB6RC78_9PLEO</name>
<keyword evidence="2" id="KW-1185">Reference proteome</keyword>
<evidence type="ECO:0000313" key="2">
    <source>
        <dbReference type="Proteomes" id="UP000799755"/>
    </source>
</evidence>